<keyword evidence="13" id="KW-1185">Reference proteome</keyword>
<organism evidence="12 13">
    <name type="scientific">Lederbergia lenta</name>
    <name type="common">Bacillus lentus</name>
    <dbReference type="NCBI Taxonomy" id="1467"/>
    <lineage>
        <taxon>Bacteria</taxon>
        <taxon>Bacillati</taxon>
        <taxon>Bacillota</taxon>
        <taxon>Bacilli</taxon>
        <taxon>Bacillales</taxon>
        <taxon>Bacillaceae</taxon>
        <taxon>Lederbergia</taxon>
    </lineage>
</organism>
<dbReference type="GO" id="GO:0015074">
    <property type="term" value="P:DNA integration"/>
    <property type="evidence" value="ECO:0007669"/>
    <property type="project" value="UniProtKB-KW"/>
</dbReference>
<dbReference type="PROSITE" id="PS51900">
    <property type="entry name" value="CB"/>
    <property type="match status" value="1"/>
</dbReference>
<dbReference type="EMBL" id="LS483476">
    <property type="protein sequence ID" value="SQI59945.1"/>
    <property type="molecule type" value="Genomic_DNA"/>
</dbReference>
<dbReference type="GO" id="GO:0051301">
    <property type="term" value="P:cell division"/>
    <property type="evidence" value="ECO:0007669"/>
    <property type="project" value="UniProtKB-KW"/>
</dbReference>
<dbReference type="PANTHER" id="PTHR30349">
    <property type="entry name" value="PHAGE INTEGRASE-RELATED"/>
    <property type="match status" value="1"/>
</dbReference>
<name>A0A2X4Z6N9_LEDLE</name>
<dbReference type="AlphaFoldDB" id="A0A2X4Z6N9"/>
<dbReference type="NCBIfam" id="NF040815">
    <property type="entry name" value="recomb_XerA_Arch"/>
    <property type="match status" value="1"/>
</dbReference>
<evidence type="ECO:0000256" key="8">
    <source>
        <dbReference type="ARBA" id="ARBA00023306"/>
    </source>
</evidence>
<evidence type="ECO:0000256" key="6">
    <source>
        <dbReference type="ARBA" id="ARBA00023125"/>
    </source>
</evidence>
<dbReference type="KEGG" id="blen:NCTC4824_02526"/>
<dbReference type="Gene3D" id="1.10.150.130">
    <property type="match status" value="1"/>
</dbReference>
<dbReference type="SUPFAM" id="SSF56349">
    <property type="entry name" value="DNA breaking-rejoining enzymes"/>
    <property type="match status" value="1"/>
</dbReference>
<dbReference type="InterPro" id="IPR011010">
    <property type="entry name" value="DNA_brk_join_enz"/>
</dbReference>
<dbReference type="GO" id="GO:0005737">
    <property type="term" value="C:cytoplasm"/>
    <property type="evidence" value="ECO:0007669"/>
    <property type="project" value="UniProtKB-SubCell"/>
</dbReference>
<dbReference type="InterPro" id="IPR004107">
    <property type="entry name" value="Integrase_SAM-like_N"/>
</dbReference>
<reference evidence="12 13" key="1">
    <citation type="submission" date="2018-06" db="EMBL/GenBank/DDBJ databases">
        <authorList>
            <consortium name="Pathogen Informatics"/>
            <person name="Doyle S."/>
        </authorList>
    </citation>
    <scope>NUCLEOTIDE SEQUENCE [LARGE SCALE GENOMIC DNA]</scope>
    <source>
        <strain evidence="12 13">NCTC4824</strain>
    </source>
</reference>
<dbReference type="RefSeq" id="WP_066139297.1">
    <property type="nucleotide sequence ID" value="NZ_CBCSGM010000001.1"/>
</dbReference>
<dbReference type="InterPro" id="IPR013762">
    <property type="entry name" value="Integrase-like_cat_sf"/>
</dbReference>
<keyword evidence="7" id="KW-0233">DNA recombination</keyword>
<feature type="domain" description="Tyr recombinase" evidence="10">
    <location>
        <begin position="116"/>
        <end position="292"/>
    </location>
</feature>
<evidence type="ECO:0000259" key="11">
    <source>
        <dbReference type="PROSITE" id="PS51900"/>
    </source>
</evidence>
<evidence type="ECO:0000256" key="3">
    <source>
        <dbReference type="ARBA" id="ARBA00022618"/>
    </source>
</evidence>
<evidence type="ECO:0000256" key="1">
    <source>
        <dbReference type="ARBA" id="ARBA00004496"/>
    </source>
</evidence>
<keyword evidence="8" id="KW-0131">Cell cycle</keyword>
<sequence length="296" mass="34246">MKESSDYWKSNLQDESTMTIMNEYLLGLKLENKAERTIRNYRWFLERYFSVCTVPLKLLTSEDVRKYLNHFTNGKKERTVDAYLSALSSFLQFCLAEEYIENVVIKKRWRPKIPQSLPKYLNEMEFVRVKIAAEISAPRDRALILFLLSSGCRSSEVSNLSIKDFNLEKRTAEVTGKGKRIRKVHFSEECAIALKEYLQTRNNDDGIDPLFLNNSGQRLQTNSIYYITKKVGKKAGLKQSLHPHICRHTFATNMLARGATLELIADELGHANLNTTRIYARILTEDLILAYQNKMG</sequence>
<keyword evidence="2" id="KW-0963">Cytoplasm</keyword>
<feature type="domain" description="Core-binding (CB)" evidence="11">
    <location>
        <begin position="15"/>
        <end position="95"/>
    </location>
</feature>
<evidence type="ECO:0000313" key="13">
    <source>
        <dbReference type="Proteomes" id="UP000249134"/>
    </source>
</evidence>
<dbReference type="Pfam" id="PF13495">
    <property type="entry name" value="Phage_int_SAM_4"/>
    <property type="match status" value="1"/>
</dbReference>
<evidence type="ECO:0000259" key="10">
    <source>
        <dbReference type="PROSITE" id="PS51898"/>
    </source>
</evidence>
<accession>A0A2X4Z6N9</accession>
<comment type="subcellular location">
    <subcellularLocation>
        <location evidence="1">Cytoplasm</location>
    </subcellularLocation>
</comment>
<keyword evidence="4" id="KW-0159">Chromosome partition</keyword>
<keyword evidence="6 9" id="KW-0238">DNA-binding</keyword>
<dbReference type="InterPro" id="IPR002104">
    <property type="entry name" value="Integrase_catalytic"/>
</dbReference>
<dbReference type="InterPro" id="IPR050090">
    <property type="entry name" value="Tyrosine_recombinase_XerCD"/>
</dbReference>
<evidence type="ECO:0000256" key="4">
    <source>
        <dbReference type="ARBA" id="ARBA00022829"/>
    </source>
</evidence>
<proteinExistence type="predicted"/>
<dbReference type="InterPro" id="IPR044068">
    <property type="entry name" value="CB"/>
</dbReference>
<evidence type="ECO:0000313" key="12">
    <source>
        <dbReference type="EMBL" id="SQI59945.1"/>
    </source>
</evidence>
<dbReference type="Proteomes" id="UP000249134">
    <property type="component" value="Chromosome 1"/>
</dbReference>
<dbReference type="PANTHER" id="PTHR30349:SF77">
    <property type="entry name" value="TYROSINE RECOMBINASE XERC"/>
    <property type="match status" value="1"/>
</dbReference>
<evidence type="ECO:0000256" key="9">
    <source>
        <dbReference type="PROSITE-ProRule" id="PRU01248"/>
    </source>
</evidence>
<evidence type="ECO:0000256" key="5">
    <source>
        <dbReference type="ARBA" id="ARBA00022908"/>
    </source>
</evidence>
<dbReference type="Pfam" id="PF00589">
    <property type="entry name" value="Phage_integrase"/>
    <property type="match status" value="1"/>
</dbReference>
<dbReference type="PROSITE" id="PS51898">
    <property type="entry name" value="TYR_RECOMBINASE"/>
    <property type="match status" value="1"/>
</dbReference>
<dbReference type="STRING" id="1348624.GCA_001591545_01576"/>
<evidence type="ECO:0000256" key="7">
    <source>
        <dbReference type="ARBA" id="ARBA00023172"/>
    </source>
</evidence>
<dbReference type="GO" id="GO:0006310">
    <property type="term" value="P:DNA recombination"/>
    <property type="evidence" value="ECO:0007669"/>
    <property type="project" value="UniProtKB-KW"/>
</dbReference>
<keyword evidence="5" id="KW-0229">DNA integration</keyword>
<dbReference type="GO" id="GO:0003677">
    <property type="term" value="F:DNA binding"/>
    <property type="evidence" value="ECO:0007669"/>
    <property type="project" value="UniProtKB-UniRule"/>
</dbReference>
<dbReference type="InterPro" id="IPR010998">
    <property type="entry name" value="Integrase_recombinase_N"/>
</dbReference>
<evidence type="ECO:0000256" key="2">
    <source>
        <dbReference type="ARBA" id="ARBA00022490"/>
    </source>
</evidence>
<keyword evidence="3" id="KW-0132">Cell division</keyword>
<dbReference type="Gene3D" id="1.10.443.10">
    <property type="entry name" value="Intergrase catalytic core"/>
    <property type="match status" value="1"/>
</dbReference>
<gene>
    <name evidence="12" type="primary">xerD_2</name>
    <name evidence="12" type="ORF">NCTC4824_02526</name>
</gene>
<protein>
    <submittedName>
        <fullName evidence="12">Tyrosine recombinase XerD</fullName>
    </submittedName>
</protein>
<dbReference type="GO" id="GO:0007059">
    <property type="term" value="P:chromosome segregation"/>
    <property type="evidence" value="ECO:0007669"/>
    <property type="project" value="UniProtKB-KW"/>
</dbReference>